<feature type="transmembrane region" description="Helical" evidence="2">
    <location>
        <begin position="305"/>
        <end position="325"/>
    </location>
</feature>
<keyword evidence="2" id="KW-0472">Membrane</keyword>
<evidence type="ECO:0000256" key="2">
    <source>
        <dbReference type="SAM" id="Phobius"/>
    </source>
</evidence>
<feature type="signal peptide" evidence="3">
    <location>
        <begin position="1"/>
        <end position="25"/>
    </location>
</feature>
<evidence type="ECO:0000256" key="1">
    <source>
        <dbReference type="SAM" id="MobiDB-lite"/>
    </source>
</evidence>
<keyword evidence="3" id="KW-0732">Signal</keyword>
<proteinExistence type="predicted"/>
<feature type="chain" id="PRO_5032556174" description="LPXTG cell wall anchor domain-containing protein" evidence="3">
    <location>
        <begin position="26"/>
        <end position="330"/>
    </location>
</feature>
<dbReference type="EMBL" id="CP066802">
    <property type="protein sequence ID" value="QQM66846.1"/>
    <property type="molecule type" value="Genomic_DNA"/>
</dbReference>
<evidence type="ECO:0000256" key="3">
    <source>
        <dbReference type="SAM" id="SignalP"/>
    </source>
</evidence>
<keyword evidence="5" id="KW-1185">Reference proteome</keyword>
<organism evidence="4 5">
    <name type="scientific">Actinomyces weissii</name>
    <dbReference type="NCBI Taxonomy" id="675090"/>
    <lineage>
        <taxon>Bacteria</taxon>
        <taxon>Bacillati</taxon>
        <taxon>Actinomycetota</taxon>
        <taxon>Actinomycetes</taxon>
        <taxon>Actinomycetales</taxon>
        <taxon>Actinomycetaceae</taxon>
        <taxon>Actinomyces</taxon>
    </lineage>
</organism>
<evidence type="ECO:0000313" key="5">
    <source>
        <dbReference type="Proteomes" id="UP000595895"/>
    </source>
</evidence>
<feature type="region of interest" description="Disordered" evidence="1">
    <location>
        <begin position="259"/>
        <end position="301"/>
    </location>
</feature>
<reference evidence="4 5" key="1">
    <citation type="submission" date="2020-12" db="EMBL/GenBank/DDBJ databases">
        <authorList>
            <person name="Zhou J."/>
        </authorList>
    </citation>
    <scope>NUCLEOTIDE SEQUENCE [LARGE SCALE GENOMIC DNA]</scope>
    <source>
        <strain evidence="4 5">CCUG 61299</strain>
    </source>
</reference>
<accession>A0A7T7M8G9</accession>
<evidence type="ECO:0000313" key="4">
    <source>
        <dbReference type="EMBL" id="QQM66846.1"/>
    </source>
</evidence>
<gene>
    <name evidence="4" type="ORF">JG540_07175</name>
</gene>
<dbReference type="AlphaFoldDB" id="A0A7T7M8G9"/>
<name>A0A7T7M8G9_9ACTO</name>
<dbReference type="RefSeq" id="WP_200274954.1">
    <property type="nucleotide sequence ID" value="NZ_CP066802.1"/>
</dbReference>
<protein>
    <recommendedName>
        <fullName evidence="6">LPXTG cell wall anchor domain-containing protein</fullName>
    </recommendedName>
</protein>
<feature type="compositionally biased region" description="Low complexity" evidence="1">
    <location>
        <begin position="274"/>
        <end position="284"/>
    </location>
</feature>
<feature type="compositionally biased region" description="Basic and acidic residues" evidence="1">
    <location>
        <begin position="263"/>
        <end position="273"/>
    </location>
</feature>
<keyword evidence="2" id="KW-0812">Transmembrane</keyword>
<evidence type="ECO:0008006" key="6">
    <source>
        <dbReference type="Google" id="ProtNLM"/>
    </source>
</evidence>
<sequence>MRLGRPLALTAAVVLAAGITSPAYADSVTPPAPGGGAPSFDLDDVSDHIDPNSSYTFTGKGCISKDMPGTVRVAIGDAQDNATLVGDVKANADGTWSLTVNMADAIKKSGGDAKTDPWYVFAQCQHYNGPQSQVEEESFYLTKADGKVHTESDSEHKVTMLKATGTGFNPGDQLTFMLTPSDEQGKVADDAAGITLASGTVGADGSYELMLPVPSNVPDGYFVISLKAGSGESGTFKAVYKGMNGQLYYVKGLDDASGNGGADMDKGDDKDKGAQQQQQQPPAKNVADKQPAKPATQKELAKTGVAAPAVALLALGMAGSGAVALKRRKA</sequence>
<dbReference type="KEGG" id="awe:JG540_07175"/>
<keyword evidence="2" id="KW-1133">Transmembrane helix</keyword>
<dbReference type="Proteomes" id="UP000595895">
    <property type="component" value="Chromosome"/>
</dbReference>